<dbReference type="AlphaFoldDB" id="A0A5B2VF85"/>
<dbReference type="EMBL" id="VUOA01000021">
    <property type="protein sequence ID" value="KAA2236969.1"/>
    <property type="molecule type" value="Genomic_DNA"/>
</dbReference>
<sequence>MTSTNQQTRTLADLLDDARAASTALEGALDAEEAAVACGDWEARDAAWAASQAAAERLDAVAEAVVAHRRCGPADVTTLASIALLTAAPSPSGTAAERLTLAALEVAVAQGGVTVLPQALP</sequence>
<evidence type="ECO:0000313" key="2">
    <source>
        <dbReference type="Proteomes" id="UP000323142"/>
    </source>
</evidence>
<keyword evidence="2" id="KW-1185">Reference proteome</keyword>
<comment type="caution">
    <text evidence="1">The sequence shown here is derived from an EMBL/GenBank/DDBJ whole genome shotgun (WGS) entry which is preliminary data.</text>
</comment>
<protein>
    <submittedName>
        <fullName evidence="1">Uncharacterized protein</fullName>
    </submittedName>
</protein>
<dbReference type="Proteomes" id="UP000323142">
    <property type="component" value="Unassembled WGS sequence"/>
</dbReference>
<accession>A0A5B2VF85</accession>
<evidence type="ECO:0000313" key="1">
    <source>
        <dbReference type="EMBL" id="KAA2236969.1"/>
    </source>
</evidence>
<gene>
    <name evidence="1" type="ORF">F0L46_11900</name>
</gene>
<dbReference type="RefSeq" id="WP_149817756.1">
    <property type="nucleotide sequence ID" value="NZ_VUOA01000021.1"/>
</dbReference>
<reference evidence="1 2" key="1">
    <citation type="submission" date="2019-09" db="EMBL/GenBank/DDBJ databases">
        <title>Salinarimonas rosea gen. nov., sp. nov., a new member of the a-2 subgroup of the Proteobacteria.</title>
        <authorList>
            <person name="Liu J."/>
        </authorList>
    </citation>
    <scope>NUCLEOTIDE SEQUENCE [LARGE SCALE GENOMIC DNA]</scope>
    <source>
        <strain evidence="1 2">BN140002</strain>
    </source>
</reference>
<reference evidence="1 2" key="2">
    <citation type="submission" date="2019-09" db="EMBL/GenBank/DDBJ databases">
        <authorList>
            <person name="Jin C."/>
        </authorList>
    </citation>
    <scope>NUCLEOTIDE SEQUENCE [LARGE SCALE GENOMIC DNA]</scope>
    <source>
        <strain evidence="1 2">BN140002</strain>
    </source>
</reference>
<organism evidence="1 2">
    <name type="scientific">Salinarimonas soli</name>
    <dbReference type="NCBI Taxonomy" id="1638099"/>
    <lineage>
        <taxon>Bacteria</taxon>
        <taxon>Pseudomonadati</taxon>
        <taxon>Pseudomonadota</taxon>
        <taxon>Alphaproteobacteria</taxon>
        <taxon>Hyphomicrobiales</taxon>
        <taxon>Salinarimonadaceae</taxon>
        <taxon>Salinarimonas</taxon>
    </lineage>
</organism>
<proteinExistence type="predicted"/>
<name>A0A5B2VF85_9HYPH</name>